<dbReference type="GO" id="GO:0048511">
    <property type="term" value="P:rhythmic process"/>
    <property type="evidence" value="ECO:0007669"/>
    <property type="project" value="UniProtKB-KW"/>
</dbReference>
<evidence type="ECO:0000256" key="4">
    <source>
        <dbReference type="SAM" id="MobiDB-lite"/>
    </source>
</evidence>
<reference evidence="7" key="1">
    <citation type="submission" date="2014-11" db="EMBL/GenBank/DDBJ databases">
        <authorList>
            <person name="Geib S."/>
        </authorList>
    </citation>
    <scope>NUCLEOTIDE SEQUENCE</scope>
</reference>
<dbReference type="PANTHER" id="PTHR22940">
    <property type="entry name" value="TIMEOUT/TIMELESS-2"/>
    <property type="match status" value="1"/>
</dbReference>
<feature type="compositionally biased region" description="Low complexity" evidence="4">
    <location>
        <begin position="575"/>
        <end position="584"/>
    </location>
</feature>
<evidence type="ECO:0000256" key="3">
    <source>
        <dbReference type="ARBA" id="ARBA00023242"/>
    </source>
</evidence>
<feature type="domain" description="Timeless C-terminal" evidence="6">
    <location>
        <begin position="1050"/>
        <end position="1158"/>
    </location>
</feature>
<dbReference type="GO" id="GO:0003677">
    <property type="term" value="F:DNA binding"/>
    <property type="evidence" value="ECO:0007669"/>
    <property type="project" value="TreeGrafter"/>
</dbReference>
<feature type="compositionally biased region" description="Polar residues" evidence="4">
    <location>
        <begin position="557"/>
        <end position="568"/>
    </location>
</feature>
<feature type="compositionally biased region" description="Polar residues" evidence="4">
    <location>
        <begin position="1432"/>
        <end position="1445"/>
    </location>
</feature>
<sequence>MDWLLATPQIHSAFSSLGSLEGDTYVVGPNALSILDEINYKLTYEDQTLRTFRRAIGFGQNVRSDLIPLLENTKDDAVLDSVIRILVNLTVPVECLFSVDVMYRTEVGRHTIFELNKLLYTSKEAFTDPKSTKSVVEYMKYLLESDPKLSLQKCDKINNCLLLLRNVLHIPETNVNFVMPLAQGGSHPVSMQNAILWNLFIQSIDKLLLYLMTCPHRAFWGVTMVQLIALMYKDQHVSTLQKLLNLWFEASLSESSEDNESNTSPPKQGSGDSSPMLTSDPTSDSSDNGKSYNSVTIEQVTAEFALLLPPARLKAHVRSRIGALKSPLCVSTGSNGCKNECAEERRQALREEATEATLQEVSRKGHEYQNSMMCDTHVKKEVDDVDSGSTDNNVDGEQMCTSMLATTRSTNTTPTSIKVEAMDEMADGESEAGCSSKTDSGDSSQSCDMIDESNNQQQKQNQQQPTEPNQSTTTAEANKTDADAVKFKAPTVIIKPKPISQMMADMHEEENDPPPQKMFQKVPHAGQLNLTKGKSCPQKRECPSSQSELSDCGYGTQVENQESISTSSNDDDGPQGKPQHQKPPCNSKQRSKQRIVMAMVDKKELRRKKLVKRSKSSLINMKGLVQHTPTDEDISNLLKEFTVDFLLKGYGCLVGELHSQLLTNIKIPIDTSHFFWLVTYFLKFAAQLELDMEHINAVLTFDVISYLTYEGVSLCEQLELNSRQEGSDLKPYLRRMHLVVTAIREFLQAIETYKKVTHLSEDDRLHLRRLQTQISSTEDLRCLFVLLLRRFNPNLHTKQYLQDLVVTNHLLLLILDFITQTEGDTSIKMTEHISQFATLEVMNYYGMLLEDFNNNGEFVNDCIFTMMHHVGGDLAQIGTLFQPIILKTFSRIWEADYELCDDWSDLIEYVIHKFINTPQKSPLSLPKTSLTELTKEHNLENTVCAWTQEEMDTLYWYYVQSKKNNDVVGKIVKLFSNNGNKQKSRISIIQQLLQQDIITLVEYDDLMKFEDAEYQRALLTTPTSTSTESGIELKNSSSFGKPSDDIQILRDLIVKENKEKHLVWLQKILLECCYIKLILKNCLQREDRQNLQYVMEPVAYHYILKNKSIPVVQWNSDQATTMLYQPFVLLLHKLGFQLPADAGSIFARIPDFWTAEMMFSLARKLGPLDKLLIKFDMSQFEEANAIELQRCHHATAARGSLSSMSSLEMDISGSDEYTTLVASAMENANVNVNGNGNVTATGRLSSNRRSSSGSGSMLAPVPEVDPKLEKANAASDVFAVPKSKHCNPIIRFTPDPAPLPPVPNWLQLVMRSKINTNAPPTSDTAHNVNNTVAATTTTASESPTTTTTAATLSTLVTTASATTPTTSTATITTIQQQNVLVTATTSTIALAPATTILIPTDHCPSINNIIGLNNETNTKNNNNNNNHNTTTECSTKSNNNKNVSDLNKHKNDSNMNASSDNYNCGSSSNNNSCSNNNNHNASMSVGDGSECRGSNSNTIMNSDTNTSNSSRHENSNNLTVITQSGMRKHTTMPATATMSAATASAMAAAAAAAVAATDNFIIYQKQQQQLQQQQSQPESSPQPKTQNLISTFEQASTPTPSQHKENISKYSTVEETKDEFGYTKNTETYEFKESTNASKHIDLHKIFTPATDNDAVLPRNRKLYSSSAFYSPALHPTVEDQVELARRISHSLSDISNQKSKGQSMYVNRKKRSVKWVHEGAGQGTIFLTYIYV</sequence>
<feature type="region of interest" description="Disordered" evidence="4">
    <location>
        <begin position="425"/>
        <end position="489"/>
    </location>
</feature>
<feature type="region of interest" description="Disordered" evidence="4">
    <location>
        <begin position="255"/>
        <end position="292"/>
    </location>
</feature>
<feature type="region of interest" description="Disordered" evidence="4">
    <location>
        <begin position="1415"/>
        <end position="1469"/>
    </location>
</feature>
<evidence type="ECO:0000256" key="2">
    <source>
        <dbReference type="ARBA" id="ARBA00008174"/>
    </source>
</evidence>
<dbReference type="InterPro" id="IPR006906">
    <property type="entry name" value="Timeless_N"/>
</dbReference>
<feature type="region of interest" description="Disordered" evidence="4">
    <location>
        <begin position="529"/>
        <end position="593"/>
    </location>
</feature>
<accession>A0A0A1X0J9</accession>
<feature type="compositionally biased region" description="Polar residues" evidence="4">
    <location>
        <begin position="1492"/>
        <end position="1515"/>
    </location>
</feature>
<evidence type="ECO:0000259" key="5">
    <source>
        <dbReference type="Pfam" id="PF04821"/>
    </source>
</evidence>
<keyword evidence="3" id="KW-0539">Nucleus</keyword>
<dbReference type="GO" id="GO:0009649">
    <property type="term" value="P:entrainment of circadian clock"/>
    <property type="evidence" value="ECO:0007669"/>
    <property type="project" value="TreeGrafter"/>
</dbReference>
<dbReference type="GO" id="GO:0006281">
    <property type="term" value="P:DNA repair"/>
    <property type="evidence" value="ECO:0007669"/>
    <property type="project" value="TreeGrafter"/>
</dbReference>
<dbReference type="InterPro" id="IPR007725">
    <property type="entry name" value="TIMELESS_C"/>
</dbReference>
<evidence type="ECO:0000313" key="7">
    <source>
        <dbReference type="EMBL" id="JAD04824.1"/>
    </source>
</evidence>
<dbReference type="GO" id="GO:0031298">
    <property type="term" value="C:replication fork protection complex"/>
    <property type="evidence" value="ECO:0007669"/>
    <property type="project" value="TreeGrafter"/>
</dbReference>
<dbReference type="EMBL" id="GBXI01009468">
    <property type="protein sequence ID" value="JAD04824.1"/>
    <property type="molecule type" value="Transcribed_RNA"/>
</dbReference>
<evidence type="ECO:0000259" key="6">
    <source>
        <dbReference type="Pfam" id="PF05029"/>
    </source>
</evidence>
<feature type="compositionally biased region" description="Low complexity" evidence="4">
    <location>
        <begin position="1240"/>
        <end position="1256"/>
    </location>
</feature>
<feature type="region of interest" description="Disordered" evidence="4">
    <location>
        <begin position="1240"/>
        <end position="1259"/>
    </location>
</feature>
<evidence type="ECO:0000256" key="1">
    <source>
        <dbReference type="ARBA" id="ARBA00004123"/>
    </source>
</evidence>
<proteinExistence type="inferred from homology"/>
<feature type="domain" description="Timeless N-terminal" evidence="5">
    <location>
        <begin position="24"/>
        <end position="285"/>
    </location>
</feature>
<dbReference type="GO" id="GO:0043111">
    <property type="term" value="P:replication fork arrest"/>
    <property type="evidence" value="ECO:0007669"/>
    <property type="project" value="TreeGrafter"/>
</dbReference>
<dbReference type="PANTHER" id="PTHR22940:SF5">
    <property type="entry name" value="PROTEIN TIMELESS"/>
    <property type="match status" value="1"/>
</dbReference>
<feature type="region of interest" description="Disordered" evidence="4">
    <location>
        <begin position="1484"/>
        <end position="1515"/>
    </location>
</feature>
<name>A0A0A1X0J9_ZEUCU</name>
<gene>
    <name evidence="7" type="primary">tim</name>
    <name evidence="7" type="ORF">g.56067</name>
</gene>
<dbReference type="Pfam" id="PF04821">
    <property type="entry name" value="TIMELESS"/>
    <property type="match status" value="1"/>
</dbReference>
<dbReference type="InterPro" id="IPR044998">
    <property type="entry name" value="Timeless"/>
</dbReference>
<feature type="compositionally biased region" description="Low complexity" evidence="4">
    <location>
        <begin position="1415"/>
        <end position="1431"/>
    </location>
</feature>
<comment type="similarity">
    <text evidence="2">Belongs to the timeless family.</text>
</comment>
<organism evidence="7">
    <name type="scientific">Zeugodacus cucurbitae</name>
    <name type="common">Melon fruit fly</name>
    <name type="synonym">Bactrocera cucurbitae</name>
    <dbReference type="NCBI Taxonomy" id="28588"/>
    <lineage>
        <taxon>Eukaryota</taxon>
        <taxon>Metazoa</taxon>
        <taxon>Ecdysozoa</taxon>
        <taxon>Arthropoda</taxon>
        <taxon>Hexapoda</taxon>
        <taxon>Insecta</taxon>
        <taxon>Pterygota</taxon>
        <taxon>Neoptera</taxon>
        <taxon>Endopterygota</taxon>
        <taxon>Diptera</taxon>
        <taxon>Brachycera</taxon>
        <taxon>Muscomorpha</taxon>
        <taxon>Tephritoidea</taxon>
        <taxon>Tephritidae</taxon>
        <taxon>Zeugodacus</taxon>
        <taxon>Zeugodacus</taxon>
    </lineage>
</organism>
<dbReference type="GO" id="GO:0000076">
    <property type="term" value="P:DNA replication checkpoint signaling"/>
    <property type="evidence" value="ECO:0007669"/>
    <property type="project" value="TreeGrafter"/>
</dbReference>
<reference evidence="7" key="2">
    <citation type="journal article" date="2015" name="Gigascience">
        <title>Reconstructing a comprehensive transcriptome assembly of a white-pupal translocated strain of the pest fruit fly Bactrocera cucurbitae.</title>
        <authorList>
            <person name="Sim S.B."/>
            <person name="Calla B."/>
            <person name="Hall B."/>
            <person name="DeRego T."/>
            <person name="Geib S.M."/>
        </authorList>
    </citation>
    <scope>NUCLEOTIDE SEQUENCE</scope>
</reference>
<feature type="compositionally biased region" description="Low complexity" evidence="4">
    <location>
        <begin position="1458"/>
        <end position="1469"/>
    </location>
</feature>
<feature type="compositionally biased region" description="Polar residues" evidence="4">
    <location>
        <begin position="265"/>
        <end position="292"/>
    </location>
</feature>
<feature type="compositionally biased region" description="Low complexity" evidence="4">
    <location>
        <begin position="433"/>
        <end position="474"/>
    </location>
</feature>
<comment type="subcellular location">
    <subcellularLocation>
        <location evidence="1">Nucleus</location>
    </subcellularLocation>
</comment>
<dbReference type="Pfam" id="PF05029">
    <property type="entry name" value="TIMELESS_C"/>
    <property type="match status" value="1"/>
</dbReference>
<protein>
    <submittedName>
        <fullName evidence="7">Protein timeless</fullName>
    </submittedName>
</protein>